<proteinExistence type="predicted"/>
<dbReference type="Proteomes" id="UP000471120">
    <property type="component" value="Unassembled WGS sequence"/>
</dbReference>
<gene>
    <name evidence="3" type="ORF">DW322_13350</name>
</gene>
<name>A0A6P2CF99_9NOCA</name>
<reference evidence="3 4" key="1">
    <citation type="submission" date="2018-07" db="EMBL/GenBank/DDBJ databases">
        <title>Genome sequence of Rhodococcus rhodnii ATCC 35071 from Rhodnius prolixus.</title>
        <authorList>
            <person name="Patel V."/>
            <person name="Vogel K.J."/>
        </authorList>
    </citation>
    <scope>NUCLEOTIDE SEQUENCE [LARGE SCALE GENOMIC DNA]</scope>
    <source>
        <strain evidence="3 4">ATCC 35071</strain>
    </source>
</reference>
<dbReference type="InterPro" id="IPR013709">
    <property type="entry name" value="2-isopropylmalate_synth_dimer"/>
</dbReference>
<evidence type="ECO:0000313" key="3">
    <source>
        <dbReference type="EMBL" id="TXG91032.1"/>
    </source>
</evidence>
<dbReference type="SUPFAM" id="SSF110921">
    <property type="entry name" value="2-isopropylmalate synthase LeuA, allosteric (dimerisation) domain"/>
    <property type="match status" value="1"/>
</dbReference>
<feature type="domain" description="2-isopropylmalate synthase LeuA allosteric (dimerisation)" evidence="2">
    <location>
        <begin position="5"/>
        <end position="137"/>
    </location>
</feature>
<dbReference type="Gene3D" id="3.30.160.270">
    <property type="match status" value="1"/>
</dbReference>
<evidence type="ECO:0000313" key="4">
    <source>
        <dbReference type="Proteomes" id="UP000471120"/>
    </source>
</evidence>
<dbReference type="RefSeq" id="WP_010838815.1">
    <property type="nucleotide sequence ID" value="NZ_QRCM01000001.1"/>
</dbReference>
<organism evidence="3 4">
    <name type="scientific">Rhodococcus rhodnii</name>
    <dbReference type="NCBI Taxonomy" id="38312"/>
    <lineage>
        <taxon>Bacteria</taxon>
        <taxon>Bacillati</taxon>
        <taxon>Actinomycetota</taxon>
        <taxon>Actinomycetes</taxon>
        <taxon>Mycobacteriales</taxon>
        <taxon>Nocardiaceae</taxon>
        <taxon>Rhodococcus</taxon>
    </lineage>
</organism>
<dbReference type="SMART" id="SM00917">
    <property type="entry name" value="LeuA_dimer"/>
    <property type="match status" value="1"/>
</dbReference>
<dbReference type="GO" id="GO:0009098">
    <property type="term" value="P:L-leucine biosynthetic process"/>
    <property type="evidence" value="ECO:0007669"/>
    <property type="project" value="InterPro"/>
</dbReference>
<dbReference type="EMBL" id="QRCM01000001">
    <property type="protein sequence ID" value="TXG91032.1"/>
    <property type="molecule type" value="Genomic_DNA"/>
</dbReference>
<sequence length="142" mass="15384">MPIADLLPRGLRDEARCTDRESLRRTYCPAGPFALLSWRSRGAAAGSTRYEAELTTARGRRCGEATATGPLAALTAMLHDAGTRIEILEFHQRPDGGRHSTSVRCESNGRTLWAFADDEDRTRSALGALLAAANRFAALPEA</sequence>
<evidence type="ECO:0000259" key="2">
    <source>
        <dbReference type="SMART" id="SM00917"/>
    </source>
</evidence>
<dbReference type="AlphaFoldDB" id="A0A6P2CF99"/>
<evidence type="ECO:0000256" key="1">
    <source>
        <dbReference type="ARBA" id="ARBA00022679"/>
    </source>
</evidence>
<keyword evidence="1" id="KW-0808">Transferase</keyword>
<protein>
    <recommendedName>
        <fullName evidence="2">2-isopropylmalate synthase LeuA allosteric (dimerisation) domain-containing protein</fullName>
    </recommendedName>
</protein>
<dbReference type="GO" id="GO:0003852">
    <property type="term" value="F:2-isopropylmalate synthase activity"/>
    <property type="evidence" value="ECO:0007669"/>
    <property type="project" value="InterPro"/>
</dbReference>
<accession>A0A6P2CF99</accession>
<dbReference type="InterPro" id="IPR036230">
    <property type="entry name" value="LeuA_allosteric_dom_sf"/>
</dbReference>
<comment type="caution">
    <text evidence="3">The sequence shown here is derived from an EMBL/GenBank/DDBJ whole genome shotgun (WGS) entry which is preliminary data.</text>
</comment>